<dbReference type="InterPro" id="IPR029058">
    <property type="entry name" value="AB_hydrolase_fold"/>
</dbReference>
<name>A0AAW3N1P0_9BURK</name>
<dbReference type="Pfam" id="PF00975">
    <property type="entry name" value="Thioesterase"/>
    <property type="match status" value="1"/>
</dbReference>
<dbReference type="InterPro" id="IPR001031">
    <property type="entry name" value="Thioesterase"/>
</dbReference>
<gene>
    <name evidence="4" type="ORF">WK53_18105</name>
</gene>
<comment type="similarity">
    <text evidence="1">Belongs to the thioesterase family.</text>
</comment>
<dbReference type="PANTHER" id="PTHR11487:SF0">
    <property type="entry name" value="S-ACYL FATTY ACID SYNTHASE THIOESTERASE, MEDIUM CHAIN"/>
    <property type="match status" value="1"/>
</dbReference>
<accession>A0AAW3N1P0</accession>
<dbReference type="SUPFAM" id="SSF53474">
    <property type="entry name" value="alpha/beta-Hydrolases"/>
    <property type="match status" value="1"/>
</dbReference>
<dbReference type="AlphaFoldDB" id="A0AAW3N1P0"/>
<dbReference type="PANTHER" id="PTHR11487">
    <property type="entry name" value="THIOESTERASE"/>
    <property type="match status" value="1"/>
</dbReference>
<evidence type="ECO:0000313" key="5">
    <source>
        <dbReference type="Proteomes" id="UP000056732"/>
    </source>
</evidence>
<evidence type="ECO:0000256" key="1">
    <source>
        <dbReference type="ARBA" id="ARBA00007169"/>
    </source>
</evidence>
<evidence type="ECO:0000256" key="2">
    <source>
        <dbReference type="ARBA" id="ARBA00022801"/>
    </source>
</evidence>
<feature type="domain" description="Thioesterase TesA-like" evidence="3">
    <location>
        <begin position="27"/>
        <end position="245"/>
    </location>
</feature>
<comment type="caution">
    <text evidence="4">The sequence shown here is derived from an EMBL/GenBank/DDBJ whole genome shotgun (WGS) entry which is preliminary data.</text>
</comment>
<dbReference type="Gene3D" id="3.40.50.1820">
    <property type="entry name" value="alpha/beta hydrolase"/>
    <property type="match status" value="1"/>
</dbReference>
<proteinExistence type="inferred from homology"/>
<dbReference type="InterPro" id="IPR020802">
    <property type="entry name" value="TesA-like"/>
</dbReference>
<organism evidence="4 5">
    <name type="scientific">Burkholderia ubonensis</name>
    <dbReference type="NCBI Taxonomy" id="101571"/>
    <lineage>
        <taxon>Bacteria</taxon>
        <taxon>Pseudomonadati</taxon>
        <taxon>Pseudomonadota</taxon>
        <taxon>Betaproteobacteria</taxon>
        <taxon>Burkholderiales</taxon>
        <taxon>Burkholderiaceae</taxon>
        <taxon>Burkholderia</taxon>
        <taxon>Burkholderia cepacia complex</taxon>
    </lineage>
</organism>
<dbReference type="EMBL" id="LPDO01000141">
    <property type="protein sequence ID" value="KVT42778.1"/>
    <property type="molecule type" value="Genomic_DNA"/>
</dbReference>
<dbReference type="RefSeq" id="WP_059933293.1">
    <property type="nucleotide sequence ID" value="NZ_LPDO01000141.1"/>
</dbReference>
<dbReference type="InterPro" id="IPR012223">
    <property type="entry name" value="TEII"/>
</dbReference>
<protein>
    <submittedName>
        <fullName evidence="4">Thioesterase</fullName>
    </submittedName>
</protein>
<evidence type="ECO:0000259" key="3">
    <source>
        <dbReference type="SMART" id="SM00824"/>
    </source>
</evidence>
<dbReference type="SMART" id="SM00824">
    <property type="entry name" value="PKS_TE"/>
    <property type="match status" value="1"/>
</dbReference>
<dbReference type="Proteomes" id="UP000056732">
    <property type="component" value="Unassembled WGS sequence"/>
</dbReference>
<dbReference type="GO" id="GO:0008610">
    <property type="term" value="P:lipid biosynthetic process"/>
    <property type="evidence" value="ECO:0007669"/>
    <property type="project" value="TreeGrafter"/>
</dbReference>
<dbReference type="GO" id="GO:0016787">
    <property type="term" value="F:hydrolase activity"/>
    <property type="evidence" value="ECO:0007669"/>
    <property type="project" value="UniProtKB-KW"/>
</dbReference>
<reference evidence="4 5" key="1">
    <citation type="submission" date="2015-11" db="EMBL/GenBank/DDBJ databases">
        <title>Expanding the genomic diversity of Burkholderia species for the development of highly accurate diagnostics.</title>
        <authorList>
            <person name="Sahl J."/>
            <person name="Keim P."/>
            <person name="Wagner D."/>
        </authorList>
    </citation>
    <scope>NUCLEOTIDE SEQUENCE [LARGE SCALE GENOMIC DNA]</scope>
    <source>
        <strain evidence="4 5">MSMB1137WGS</strain>
    </source>
</reference>
<sequence>MALLPSTITIPVKRPTARHRLLVFHHACGAAANYYRWGASFPADIEVWLIELPGRGMSLGEPAIDTLPELLDFLRAIKPLLPRDYAVFGHSMGALIAYCFAHDMTQLGHPPVWLGASGTDAPFYPLRRARLDGVPVHLRPDADIVDYVVSLGGTPREVLEHDEIRAMLLKLAKADFRLVEAFFPLPFATSLPFPVTVFAGRDDPVLSPAGQRDWMRTSQRPVTFRDFDGGHFYLLENAADVRHAIGLALADAVRCDADVSELPSLLSLP</sequence>
<keyword evidence="2" id="KW-0378">Hydrolase</keyword>
<evidence type="ECO:0000313" key="4">
    <source>
        <dbReference type="EMBL" id="KVT42778.1"/>
    </source>
</evidence>